<organism evidence="2 3">
    <name type="scientific">Basidiobolus ranarum</name>
    <dbReference type="NCBI Taxonomy" id="34480"/>
    <lineage>
        <taxon>Eukaryota</taxon>
        <taxon>Fungi</taxon>
        <taxon>Fungi incertae sedis</taxon>
        <taxon>Zoopagomycota</taxon>
        <taxon>Entomophthoromycotina</taxon>
        <taxon>Basidiobolomycetes</taxon>
        <taxon>Basidiobolales</taxon>
        <taxon>Basidiobolaceae</taxon>
        <taxon>Basidiobolus</taxon>
    </lineage>
</organism>
<sequence>MKSKYNSQKLNHTTHSSTTDRILSGAEMIQSLQEMDARYKVNFTNWVTSEQNVINIGARFSQLVTQAYTIQQIGNAMLLISKDWSDAARQYLFYTATSDWDEARRESLYWFLVTPRNPNHIITSNDFTPQVCDVRIARTILRTHPYYVPRTWIKPISSNLNRDRNTSEGRNGPTRISISSLLASRRH</sequence>
<evidence type="ECO:0000313" key="2">
    <source>
        <dbReference type="EMBL" id="KAK9704454.1"/>
    </source>
</evidence>
<comment type="caution">
    <text evidence="2">The sequence shown here is derived from an EMBL/GenBank/DDBJ whole genome shotgun (WGS) entry which is preliminary data.</text>
</comment>
<accession>A0ABR2VW18</accession>
<proteinExistence type="predicted"/>
<keyword evidence="3" id="KW-1185">Reference proteome</keyword>
<feature type="region of interest" description="Disordered" evidence="1">
    <location>
        <begin position="159"/>
        <end position="187"/>
    </location>
</feature>
<gene>
    <name evidence="2" type="ORF">K7432_010179</name>
</gene>
<protein>
    <submittedName>
        <fullName evidence="2">Uncharacterized protein</fullName>
    </submittedName>
</protein>
<feature type="compositionally biased region" description="Low complexity" evidence="1">
    <location>
        <begin position="175"/>
        <end position="187"/>
    </location>
</feature>
<name>A0ABR2VW18_9FUNG</name>
<evidence type="ECO:0000256" key="1">
    <source>
        <dbReference type="SAM" id="MobiDB-lite"/>
    </source>
</evidence>
<dbReference type="EMBL" id="JASJQH010007556">
    <property type="protein sequence ID" value="KAK9704454.1"/>
    <property type="molecule type" value="Genomic_DNA"/>
</dbReference>
<evidence type="ECO:0000313" key="3">
    <source>
        <dbReference type="Proteomes" id="UP001479436"/>
    </source>
</evidence>
<reference evidence="2 3" key="1">
    <citation type="submission" date="2023-04" db="EMBL/GenBank/DDBJ databases">
        <title>Genome of Basidiobolus ranarum AG-B5.</title>
        <authorList>
            <person name="Stajich J.E."/>
            <person name="Carter-House D."/>
            <person name="Gryganskyi A."/>
        </authorList>
    </citation>
    <scope>NUCLEOTIDE SEQUENCE [LARGE SCALE GENOMIC DNA]</scope>
    <source>
        <strain evidence="2 3">AG-B5</strain>
    </source>
</reference>
<dbReference type="Proteomes" id="UP001479436">
    <property type="component" value="Unassembled WGS sequence"/>
</dbReference>